<organism evidence="1 2">
    <name type="scientific">Persephonella hydrogeniphila</name>
    <dbReference type="NCBI Taxonomy" id="198703"/>
    <lineage>
        <taxon>Bacteria</taxon>
        <taxon>Pseudomonadati</taxon>
        <taxon>Aquificota</taxon>
        <taxon>Aquificia</taxon>
        <taxon>Aquificales</taxon>
        <taxon>Hydrogenothermaceae</taxon>
        <taxon>Persephonella</taxon>
    </lineage>
</organism>
<dbReference type="RefSeq" id="WP_097001017.1">
    <property type="nucleotide sequence ID" value="NZ_OBEI01000011.1"/>
</dbReference>
<reference evidence="2" key="1">
    <citation type="submission" date="2017-09" db="EMBL/GenBank/DDBJ databases">
        <authorList>
            <person name="Varghese N."/>
            <person name="Submissions S."/>
        </authorList>
    </citation>
    <scope>NUCLEOTIDE SEQUENCE [LARGE SCALE GENOMIC DNA]</scope>
    <source>
        <strain evidence="2">DSM 15103</strain>
    </source>
</reference>
<dbReference type="Proteomes" id="UP000219036">
    <property type="component" value="Unassembled WGS sequence"/>
</dbReference>
<proteinExistence type="predicted"/>
<keyword evidence="2" id="KW-1185">Reference proteome</keyword>
<dbReference type="AlphaFoldDB" id="A0A285NM10"/>
<dbReference type="OrthoDB" id="13681at2"/>
<protein>
    <recommendedName>
        <fullName evidence="3">GGDEF domain-containing protein, diguanylate cyclase (C-di-GMP synthetase) or its enzymatically inactive variants</fullName>
    </recommendedName>
</protein>
<evidence type="ECO:0000313" key="2">
    <source>
        <dbReference type="Proteomes" id="UP000219036"/>
    </source>
</evidence>
<evidence type="ECO:0008006" key="3">
    <source>
        <dbReference type="Google" id="ProtNLM"/>
    </source>
</evidence>
<gene>
    <name evidence="1" type="ORF">SAMN06265182_1862</name>
</gene>
<name>A0A285NM10_9AQUI</name>
<accession>A0A285NM10</accession>
<dbReference type="EMBL" id="OBEI01000011">
    <property type="protein sequence ID" value="SNZ10495.1"/>
    <property type="molecule type" value="Genomic_DNA"/>
</dbReference>
<sequence length="145" mass="16886">MSLEEHIYDFEVFKALVELEIRRIQRYGKNSSFSIAFLYAPELASKVKKNKRSLEEIDVAFIIKDSIRSVDVISPVEEDFVFLFFPETKKEDAQKVIERLKKVLGESQIIEGIASYPEDGKNKNELFERLVEIMNEKLIPVINLE</sequence>
<evidence type="ECO:0000313" key="1">
    <source>
        <dbReference type="EMBL" id="SNZ10495.1"/>
    </source>
</evidence>